<protein>
    <submittedName>
        <fullName evidence="4">DUF2057 domain-containing protein</fullName>
    </submittedName>
</protein>
<dbReference type="InterPro" id="IPR018635">
    <property type="entry name" value="UPF0319"/>
</dbReference>
<dbReference type="Proteomes" id="UP000315947">
    <property type="component" value="Chromosome"/>
</dbReference>
<dbReference type="Pfam" id="PF09829">
    <property type="entry name" value="DUF2057"/>
    <property type="match status" value="1"/>
</dbReference>
<keyword evidence="2 3" id="KW-0732">Signal</keyword>
<proteinExistence type="inferred from homology"/>
<accession>A0ABX5X4K8</accession>
<organism evidence="4 5">
    <name type="scientific">Shewanella psychropiezotolerans</name>
    <dbReference type="NCBI Taxonomy" id="2593655"/>
    <lineage>
        <taxon>Bacteria</taxon>
        <taxon>Pseudomonadati</taxon>
        <taxon>Pseudomonadota</taxon>
        <taxon>Gammaproteobacteria</taxon>
        <taxon>Alteromonadales</taxon>
        <taxon>Shewanellaceae</taxon>
        <taxon>Shewanella</taxon>
    </lineage>
</organism>
<dbReference type="EMBL" id="CP041614">
    <property type="protein sequence ID" value="QDO86273.1"/>
    <property type="molecule type" value="Genomic_DNA"/>
</dbReference>
<sequence>MNLLTKTILSAVIAISSTSAFAASLSMPSSMQVSEINGIKVANAQEFKLAQGQNLIKLRYIEDFAFNADDSGALVKSKPLFLNVAAQEGVKYTVTLPELMTQNEARDFIKNPVIQVSDENGLTRTDNLSSQYQLMAAMFKQDTQM</sequence>
<keyword evidence="5" id="KW-1185">Reference proteome</keyword>
<evidence type="ECO:0000256" key="3">
    <source>
        <dbReference type="SAM" id="SignalP"/>
    </source>
</evidence>
<gene>
    <name evidence="4" type="ORF">FM037_27190</name>
</gene>
<reference evidence="4 5" key="1">
    <citation type="submission" date="2019-07" db="EMBL/GenBank/DDBJ databases">
        <title>Shewanella sp. YLB-06 whole genomic sequence.</title>
        <authorList>
            <person name="Yu L."/>
        </authorList>
    </citation>
    <scope>NUCLEOTIDE SEQUENCE [LARGE SCALE GENOMIC DNA]</scope>
    <source>
        <strain evidence="4 5">YLB-06</strain>
    </source>
</reference>
<evidence type="ECO:0000313" key="5">
    <source>
        <dbReference type="Proteomes" id="UP000315947"/>
    </source>
</evidence>
<feature type="chain" id="PRO_5045383338" evidence="3">
    <location>
        <begin position="23"/>
        <end position="145"/>
    </location>
</feature>
<dbReference type="PANTHER" id="PTHR38108">
    <property type="entry name" value="UPF0319 PROTEIN YCCT"/>
    <property type="match status" value="1"/>
</dbReference>
<evidence type="ECO:0000313" key="4">
    <source>
        <dbReference type="EMBL" id="QDO86273.1"/>
    </source>
</evidence>
<name>A0ABX5X4K8_9GAMM</name>
<feature type="signal peptide" evidence="3">
    <location>
        <begin position="1"/>
        <end position="22"/>
    </location>
</feature>
<evidence type="ECO:0000256" key="2">
    <source>
        <dbReference type="ARBA" id="ARBA00022729"/>
    </source>
</evidence>
<evidence type="ECO:0000256" key="1">
    <source>
        <dbReference type="ARBA" id="ARBA00008490"/>
    </source>
</evidence>
<comment type="similarity">
    <text evidence="1">Belongs to the UPF0319 family.</text>
</comment>
<dbReference type="PANTHER" id="PTHR38108:SF1">
    <property type="entry name" value="UPF0319 PROTEIN YCCT"/>
    <property type="match status" value="1"/>
</dbReference>
<dbReference type="RefSeq" id="WP_144048560.1">
    <property type="nucleotide sequence ID" value="NZ_CP041614.1"/>
</dbReference>